<comment type="caution">
    <text evidence="8">Lacks conserved residue(s) required for the propagation of feature annotation.</text>
</comment>
<keyword evidence="1 8" id="KW-0004">4Fe-4S</keyword>
<comment type="function">
    <text evidence="8">Catalyzes the complex heterocyclic radical-mediated conversion of 6-carboxy-5,6,7,8-tetrahydropterin (CPH4) to 7-carboxy-7-deazaguanine (CDG), a step common to the biosynthetic pathways of all 7-deazapurine-containing compounds.</text>
</comment>
<evidence type="ECO:0000259" key="9">
    <source>
        <dbReference type="PROSITE" id="PS51918"/>
    </source>
</evidence>
<accession>A0A1G9DKH9</accession>
<dbReference type="InterPro" id="IPR007197">
    <property type="entry name" value="rSAM"/>
</dbReference>
<keyword evidence="7 8" id="KW-0456">Lyase</keyword>
<dbReference type="GO" id="GO:0051539">
    <property type="term" value="F:4 iron, 4 sulfur cluster binding"/>
    <property type="evidence" value="ECO:0007669"/>
    <property type="project" value="UniProtKB-UniRule"/>
</dbReference>
<sequence>MMKIPVLEIFGPTFQGEGAVIGQKTMFVRTAGCDYQCSWCDSKFTWDGSQKENIRMMSADDIFESLDTLAENNYNHVTISGGNPLLLKNLQAFVEQAKEKGIQLAVETQGSMYQDWLQLIDDVTISPKPPSSGMETDYGRLEYIFTKLDESETSYNLKIVIFDEEDFEYAADMHRRYPDKAFYLQVGNPYLDGESVDNHTEKLLSRYEKLVDMTMNDSRMNNVRVLPQLHTLLWSNRQGV</sequence>
<evidence type="ECO:0000256" key="3">
    <source>
        <dbReference type="ARBA" id="ARBA00022723"/>
    </source>
</evidence>
<evidence type="ECO:0000256" key="5">
    <source>
        <dbReference type="ARBA" id="ARBA00023004"/>
    </source>
</evidence>
<comment type="cofactor">
    <cofactor evidence="8">
        <name>[4Fe-4S] cluster</name>
        <dbReference type="ChEBI" id="CHEBI:49883"/>
    </cofactor>
    <text evidence="8">Binds 1 [4Fe-4S] cluster. The cluster is coordinated with 3 cysteines and an exchangeable S-adenosyl-L-methionine.</text>
</comment>
<keyword evidence="11" id="KW-1185">Reference proteome</keyword>
<feature type="binding site" evidence="8">
    <location>
        <position position="37"/>
    </location>
    <ligand>
        <name>[4Fe-4S] cluster</name>
        <dbReference type="ChEBI" id="CHEBI:49883"/>
        <note>4Fe-4S-S-AdoMet</note>
    </ligand>
</feature>
<dbReference type="GO" id="GO:0000287">
    <property type="term" value="F:magnesium ion binding"/>
    <property type="evidence" value="ECO:0007669"/>
    <property type="project" value="UniProtKB-UniRule"/>
</dbReference>
<dbReference type="InterPro" id="IPR024924">
    <property type="entry name" value="7-CO-7-deazaguanine_synth-like"/>
</dbReference>
<comment type="catalytic activity">
    <reaction evidence="8">
        <text>6-carboxy-5,6,7,8-tetrahydropterin + H(+) = 7-carboxy-7-carbaguanine + NH4(+)</text>
        <dbReference type="Rhea" id="RHEA:27974"/>
        <dbReference type="ChEBI" id="CHEBI:15378"/>
        <dbReference type="ChEBI" id="CHEBI:28938"/>
        <dbReference type="ChEBI" id="CHEBI:61032"/>
        <dbReference type="ChEBI" id="CHEBI:61036"/>
        <dbReference type="EC" id="4.3.99.3"/>
    </reaction>
</comment>
<reference evidence="11" key="1">
    <citation type="submission" date="2016-10" db="EMBL/GenBank/DDBJ databases">
        <authorList>
            <person name="Varghese N."/>
            <person name="Submissions S."/>
        </authorList>
    </citation>
    <scope>NUCLEOTIDE SEQUENCE [LARGE SCALE GENOMIC DNA]</scope>
    <source>
        <strain evidence="11">CGMCC 1.8895</strain>
    </source>
</reference>
<feature type="binding site" evidence="8">
    <location>
        <position position="33"/>
    </location>
    <ligand>
        <name>[4Fe-4S] cluster</name>
        <dbReference type="ChEBI" id="CHEBI:49883"/>
        <note>4Fe-4S-S-AdoMet</note>
    </ligand>
</feature>
<evidence type="ECO:0000256" key="4">
    <source>
        <dbReference type="ARBA" id="ARBA00022842"/>
    </source>
</evidence>
<dbReference type="UniPathway" id="UPA00391"/>
<dbReference type="PANTHER" id="PTHR42836">
    <property type="entry name" value="7-CARBOXY-7-DEAZAGUANINE SYNTHASE"/>
    <property type="match status" value="1"/>
</dbReference>
<dbReference type="AlphaFoldDB" id="A0A1G9DKH9"/>
<dbReference type="Proteomes" id="UP000199008">
    <property type="component" value="Unassembled WGS sequence"/>
</dbReference>
<feature type="binding site" evidence="8">
    <location>
        <position position="80"/>
    </location>
    <ligand>
        <name>substrate</name>
    </ligand>
</feature>
<organism evidence="10 11">
    <name type="scientific">Lacicoccus qingdaonensis</name>
    <dbReference type="NCBI Taxonomy" id="576118"/>
    <lineage>
        <taxon>Bacteria</taxon>
        <taxon>Bacillati</taxon>
        <taxon>Bacillota</taxon>
        <taxon>Bacilli</taxon>
        <taxon>Bacillales</taxon>
        <taxon>Salinicoccaceae</taxon>
        <taxon>Lacicoccus</taxon>
    </lineage>
</organism>
<dbReference type="SFLD" id="SFLDS00029">
    <property type="entry name" value="Radical_SAM"/>
    <property type="match status" value="1"/>
</dbReference>
<name>A0A1G9DKH9_9BACL</name>
<feature type="binding site" evidence="8">
    <location>
        <position position="42"/>
    </location>
    <ligand>
        <name>Mg(2+)</name>
        <dbReference type="ChEBI" id="CHEBI:18420"/>
    </ligand>
</feature>
<dbReference type="NCBIfam" id="TIGR03365">
    <property type="entry name" value="Bsubt_queE"/>
    <property type="match status" value="1"/>
</dbReference>
<dbReference type="InterPro" id="IPR017742">
    <property type="entry name" value="Deazaguanine_synth"/>
</dbReference>
<comment type="cofactor">
    <cofactor evidence="8">
        <name>S-adenosyl-L-methionine</name>
        <dbReference type="ChEBI" id="CHEBI:59789"/>
    </cofactor>
    <text evidence="8">Binds 1 S-adenosyl-L-methionine per subunit.</text>
</comment>
<proteinExistence type="inferred from homology"/>
<dbReference type="OrthoDB" id="9792276at2"/>
<dbReference type="EC" id="4.3.99.3" evidence="8"/>
<keyword evidence="8" id="KW-0671">Queuosine biosynthesis</keyword>
<dbReference type="PANTHER" id="PTHR42836:SF1">
    <property type="entry name" value="7-CARBOXY-7-DEAZAGUANINE SYNTHASE"/>
    <property type="match status" value="1"/>
</dbReference>
<dbReference type="SFLD" id="SFLDF00300">
    <property type="entry name" value="7-carboxy-7-deazaguanine_synth"/>
    <property type="match status" value="1"/>
</dbReference>
<dbReference type="STRING" id="576118.SAMN05216216_10640"/>
<keyword evidence="5 8" id="KW-0408">Iron</keyword>
<feature type="binding site" evidence="8">
    <location>
        <begin position="14"/>
        <end position="16"/>
    </location>
    <ligand>
        <name>substrate</name>
    </ligand>
</feature>
<evidence type="ECO:0000313" key="10">
    <source>
        <dbReference type="EMBL" id="SDK64366.1"/>
    </source>
</evidence>
<feature type="binding site" evidence="8">
    <location>
        <begin position="126"/>
        <end position="128"/>
    </location>
    <ligand>
        <name>S-adenosyl-L-methionine</name>
        <dbReference type="ChEBI" id="CHEBI:59789"/>
    </ligand>
</feature>
<feature type="domain" description="Radical SAM core" evidence="9">
    <location>
        <begin position="20"/>
        <end position="236"/>
    </location>
</feature>
<dbReference type="HAMAP" id="MF_00917">
    <property type="entry name" value="QueE"/>
    <property type="match status" value="1"/>
</dbReference>
<feature type="binding site" evidence="8">
    <location>
        <begin position="39"/>
        <end position="41"/>
    </location>
    <ligand>
        <name>S-adenosyl-L-methionine</name>
        <dbReference type="ChEBI" id="CHEBI:59789"/>
    </ligand>
</feature>
<comment type="cofactor">
    <cofactor evidence="8">
        <name>Mg(2+)</name>
        <dbReference type="ChEBI" id="CHEBI:18420"/>
    </cofactor>
</comment>
<dbReference type="GO" id="GO:0016840">
    <property type="term" value="F:carbon-nitrogen lyase activity"/>
    <property type="evidence" value="ECO:0007669"/>
    <property type="project" value="UniProtKB-UniRule"/>
</dbReference>
<keyword evidence="2 8" id="KW-0949">S-adenosyl-L-methionine</keyword>
<comment type="subunit">
    <text evidence="8">Homodimer.</text>
</comment>
<evidence type="ECO:0000256" key="6">
    <source>
        <dbReference type="ARBA" id="ARBA00023014"/>
    </source>
</evidence>
<gene>
    <name evidence="8" type="primary">queE</name>
    <name evidence="10" type="ORF">SAMN05216216_10640</name>
</gene>
<comment type="pathway">
    <text evidence="8">Purine metabolism; 7-cyano-7-deazaguanine biosynthesis.</text>
</comment>
<keyword evidence="4 8" id="KW-0460">Magnesium</keyword>
<dbReference type="EMBL" id="FNFY01000006">
    <property type="protein sequence ID" value="SDK64366.1"/>
    <property type="molecule type" value="Genomic_DNA"/>
</dbReference>
<dbReference type="Gene3D" id="3.20.20.70">
    <property type="entry name" value="Aldolase class I"/>
    <property type="match status" value="1"/>
</dbReference>
<feature type="binding site" evidence="8">
    <location>
        <position position="40"/>
    </location>
    <ligand>
        <name>[4Fe-4S] cluster</name>
        <dbReference type="ChEBI" id="CHEBI:49883"/>
        <note>4Fe-4S-S-AdoMet</note>
    </ligand>
</feature>
<dbReference type="SUPFAM" id="SSF102114">
    <property type="entry name" value="Radical SAM enzymes"/>
    <property type="match status" value="1"/>
</dbReference>
<keyword evidence="6 8" id="KW-0411">Iron-sulfur</keyword>
<evidence type="ECO:0000256" key="8">
    <source>
        <dbReference type="HAMAP-Rule" id="MF_00917"/>
    </source>
</evidence>
<dbReference type="PIRSF" id="PIRSF000370">
    <property type="entry name" value="QueE"/>
    <property type="match status" value="1"/>
</dbReference>
<evidence type="ECO:0000256" key="2">
    <source>
        <dbReference type="ARBA" id="ARBA00022691"/>
    </source>
</evidence>
<dbReference type="CDD" id="cd01335">
    <property type="entry name" value="Radical_SAM"/>
    <property type="match status" value="1"/>
</dbReference>
<feature type="binding site" evidence="8">
    <location>
        <position position="82"/>
    </location>
    <ligand>
        <name>S-adenosyl-L-methionine</name>
        <dbReference type="ChEBI" id="CHEBI:59789"/>
    </ligand>
</feature>
<dbReference type="Pfam" id="PF04055">
    <property type="entry name" value="Radical_SAM"/>
    <property type="match status" value="1"/>
</dbReference>
<dbReference type="GO" id="GO:0008616">
    <property type="term" value="P:tRNA queuosine(34) biosynthetic process"/>
    <property type="evidence" value="ECO:0007669"/>
    <property type="project" value="UniProtKB-UniRule"/>
</dbReference>
<evidence type="ECO:0000256" key="1">
    <source>
        <dbReference type="ARBA" id="ARBA00022485"/>
    </source>
</evidence>
<dbReference type="InterPro" id="IPR058240">
    <property type="entry name" value="rSAM_sf"/>
</dbReference>
<evidence type="ECO:0000256" key="7">
    <source>
        <dbReference type="ARBA" id="ARBA00023239"/>
    </source>
</evidence>
<comment type="similarity">
    <text evidence="8">Belongs to the radical SAM superfamily. 7-carboxy-7-deazaguanine synthase family.</text>
</comment>
<keyword evidence="3 8" id="KW-0479">Metal-binding</keyword>
<dbReference type="GO" id="GO:1904047">
    <property type="term" value="F:S-adenosyl-L-methionine binding"/>
    <property type="evidence" value="ECO:0007669"/>
    <property type="project" value="UniProtKB-UniRule"/>
</dbReference>
<dbReference type="RefSeq" id="WP_092985374.1">
    <property type="nucleotide sequence ID" value="NZ_FNFY01000006.1"/>
</dbReference>
<feature type="binding site" evidence="8">
    <location>
        <position position="29"/>
    </location>
    <ligand>
        <name>substrate</name>
    </ligand>
</feature>
<protein>
    <recommendedName>
        <fullName evidence="8">7-carboxy-7-deazaguanine synthase</fullName>
        <shortName evidence="8">CDG synthase</shortName>
        <ecNumber evidence="8">4.3.99.3</ecNumber>
    </recommendedName>
    <alternativeName>
        <fullName evidence="8">Queuosine biosynthesis protein QueE</fullName>
    </alternativeName>
</protein>
<evidence type="ECO:0000313" key="11">
    <source>
        <dbReference type="Proteomes" id="UP000199008"/>
    </source>
</evidence>
<dbReference type="InterPro" id="IPR013785">
    <property type="entry name" value="Aldolase_TIM"/>
</dbReference>
<dbReference type="PROSITE" id="PS51918">
    <property type="entry name" value="RADICAL_SAM"/>
    <property type="match status" value="1"/>
</dbReference>